<name>A0A0P6WZZ3_9CHLR</name>
<sequence>MDDRLRIANKVAAVVLAAGLSTRMGQPKLLLDWDGKTVIQTVLETLHNAGIERIYTVVGANREAVQECIYSLSFPVETIFNPNYSNGEMTDSIKVGIQSVQRDAEAVLIVLGDQPQMMAEVIRGVLNAYQKTGSKIIVPSYQFRRGHPWLIDRSLWGELENLNPSYTLRDFLRKHQDEIHYFEVDTPTVLQDLDTPQDYQQFKPS</sequence>
<comment type="caution">
    <text evidence="2">The sequence shown here is derived from an EMBL/GenBank/DDBJ whole genome shotgun (WGS) entry which is preliminary data.</text>
</comment>
<dbReference type="PANTHER" id="PTHR43777:SF1">
    <property type="entry name" value="MOLYBDENUM COFACTOR CYTIDYLYLTRANSFERASE"/>
    <property type="match status" value="1"/>
</dbReference>
<dbReference type="STRING" id="360411.AC812_15635"/>
<proteinExistence type="predicted"/>
<feature type="domain" description="MobA-like NTP transferase" evidence="1">
    <location>
        <begin position="13"/>
        <end position="176"/>
    </location>
</feature>
<dbReference type="GO" id="GO:0016779">
    <property type="term" value="F:nucleotidyltransferase activity"/>
    <property type="evidence" value="ECO:0007669"/>
    <property type="project" value="UniProtKB-ARBA"/>
</dbReference>
<dbReference type="CDD" id="cd04182">
    <property type="entry name" value="GT_2_like_f"/>
    <property type="match status" value="1"/>
</dbReference>
<dbReference type="InterPro" id="IPR029044">
    <property type="entry name" value="Nucleotide-diphossugar_trans"/>
</dbReference>
<organism evidence="2 3">
    <name type="scientific">Bellilinea caldifistulae</name>
    <dbReference type="NCBI Taxonomy" id="360411"/>
    <lineage>
        <taxon>Bacteria</taxon>
        <taxon>Bacillati</taxon>
        <taxon>Chloroflexota</taxon>
        <taxon>Anaerolineae</taxon>
        <taxon>Anaerolineales</taxon>
        <taxon>Anaerolineaceae</taxon>
        <taxon>Bellilinea</taxon>
    </lineage>
</organism>
<dbReference type="Proteomes" id="UP000050514">
    <property type="component" value="Unassembled WGS sequence"/>
</dbReference>
<keyword evidence="3" id="KW-1185">Reference proteome</keyword>
<dbReference type="OrthoDB" id="9797742at2"/>
<dbReference type="SUPFAM" id="SSF53448">
    <property type="entry name" value="Nucleotide-diphospho-sugar transferases"/>
    <property type="match status" value="1"/>
</dbReference>
<gene>
    <name evidence="2" type="ORF">AC812_15635</name>
</gene>
<accession>A0A0P6WZZ3</accession>
<dbReference type="AlphaFoldDB" id="A0A0P6WZZ3"/>
<dbReference type="Pfam" id="PF12804">
    <property type="entry name" value="NTP_transf_3"/>
    <property type="match status" value="1"/>
</dbReference>
<evidence type="ECO:0000313" key="3">
    <source>
        <dbReference type="Proteomes" id="UP000050514"/>
    </source>
</evidence>
<dbReference type="Gene3D" id="3.90.550.10">
    <property type="entry name" value="Spore Coat Polysaccharide Biosynthesis Protein SpsA, Chain A"/>
    <property type="match status" value="1"/>
</dbReference>
<dbReference type="RefSeq" id="WP_061916732.1">
    <property type="nucleotide sequence ID" value="NZ_DF967971.1"/>
</dbReference>
<protein>
    <recommendedName>
        <fullName evidence="1">MobA-like NTP transferase domain-containing protein</fullName>
    </recommendedName>
</protein>
<reference evidence="2 3" key="1">
    <citation type="submission" date="2015-07" db="EMBL/GenBank/DDBJ databases">
        <title>Draft genome of Bellilinea caldifistulae DSM 17877.</title>
        <authorList>
            <person name="Hemp J."/>
            <person name="Ward L.M."/>
            <person name="Pace L.A."/>
            <person name="Fischer W.W."/>
        </authorList>
    </citation>
    <scope>NUCLEOTIDE SEQUENCE [LARGE SCALE GENOMIC DNA]</scope>
    <source>
        <strain evidence="2 3">GOMI-1</strain>
    </source>
</reference>
<dbReference type="PANTHER" id="PTHR43777">
    <property type="entry name" value="MOLYBDENUM COFACTOR CYTIDYLYLTRANSFERASE"/>
    <property type="match status" value="1"/>
</dbReference>
<dbReference type="InterPro" id="IPR025877">
    <property type="entry name" value="MobA-like_NTP_Trfase"/>
</dbReference>
<dbReference type="EMBL" id="LGHJ01000023">
    <property type="protein sequence ID" value="KPL72446.1"/>
    <property type="molecule type" value="Genomic_DNA"/>
</dbReference>
<evidence type="ECO:0000259" key="1">
    <source>
        <dbReference type="Pfam" id="PF12804"/>
    </source>
</evidence>
<evidence type="ECO:0000313" key="2">
    <source>
        <dbReference type="EMBL" id="KPL72446.1"/>
    </source>
</evidence>